<dbReference type="Pfam" id="PF01419">
    <property type="entry name" value="Jacalin"/>
    <property type="match status" value="1"/>
</dbReference>
<organism evidence="6 7">
    <name type="scientific">Gadus morhua</name>
    <name type="common">Atlantic cod</name>
    <dbReference type="NCBI Taxonomy" id="8049"/>
    <lineage>
        <taxon>Eukaryota</taxon>
        <taxon>Metazoa</taxon>
        <taxon>Chordata</taxon>
        <taxon>Craniata</taxon>
        <taxon>Vertebrata</taxon>
        <taxon>Euteleostomi</taxon>
        <taxon>Actinopterygii</taxon>
        <taxon>Neopterygii</taxon>
        <taxon>Teleostei</taxon>
        <taxon>Neoteleostei</taxon>
        <taxon>Acanthomorphata</taxon>
        <taxon>Zeiogadaria</taxon>
        <taxon>Gadariae</taxon>
        <taxon>Gadiformes</taxon>
        <taxon>Gadoidei</taxon>
        <taxon>Gadidae</taxon>
        <taxon>Gadus</taxon>
    </lineage>
</organism>
<keyword evidence="3" id="KW-1133">Transmembrane helix</keyword>
<feature type="transmembrane region" description="Helical" evidence="3">
    <location>
        <begin position="125"/>
        <end position="158"/>
    </location>
</feature>
<dbReference type="InterPro" id="IPR001229">
    <property type="entry name" value="Jacalin-like_lectin_dom"/>
</dbReference>
<accession>A0A8C5CXD1</accession>
<dbReference type="GeneTree" id="ENSGT00940000164478"/>
<evidence type="ECO:0000256" key="2">
    <source>
        <dbReference type="ARBA" id="ARBA00022734"/>
    </source>
</evidence>
<evidence type="ECO:0000256" key="4">
    <source>
        <dbReference type="SAM" id="SignalP"/>
    </source>
</evidence>
<dbReference type="InterPro" id="IPR052321">
    <property type="entry name" value="PolyBind_ProtTraffic"/>
</dbReference>
<dbReference type="InterPro" id="IPR036404">
    <property type="entry name" value="Jacalin-like_lectin_dom_sf"/>
</dbReference>
<reference evidence="6" key="1">
    <citation type="submission" date="2025-08" db="UniProtKB">
        <authorList>
            <consortium name="Ensembl"/>
        </authorList>
    </citation>
    <scope>IDENTIFICATION</scope>
</reference>
<evidence type="ECO:0000313" key="7">
    <source>
        <dbReference type="Proteomes" id="UP000694546"/>
    </source>
</evidence>
<keyword evidence="1 4" id="KW-0732">Signal</keyword>
<keyword evidence="3" id="KW-0812">Transmembrane</keyword>
<dbReference type="SUPFAM" id="SSF51101">
    <property type="entry name" value="Mannose-binding lectins"/>
    <property type="match status" value="1"/>
</dbReference>
<feature type="domain" description="Jacalin-type lectin" evidence="5">
    <location>
        <begin position="27"/>
        <end position="115"/>
    </location>
</feature>
<keyword evidence="7" id="KW-1185">Reference proteome</keyword>
<reference evidence="6" key="2">
    <citation type="submission" date="2025-09" db="UniProtKB">
        <authorList>
            <consortium name="Ensembl"/>
        </authorList>
    </citation>
    <scope>IDENTIFICATION</scope>
</reference>
<dbReference type="GO" id="GO:0030246">
    <property type="term" value="F:carbohydrate binding"/>
    <property type="evidence" value="ECO:0007669"/>
    <property type="project" value="UniProtKB-KW"/>
</dbReference>
<evidence type="ECO:0000256" key="3">
    <source>
        <dbReference type="SAM" id="Phobius"/>
    </source>
</evidence>
<protein>
    <submittedName>
        <fullName evidence="6">Zymogen granule membrane protein 16-like</fullName>
    </submittedName>
</protein>
<gene>
    <name evidence="6" type="primary">LOC115546163</name>
</gene>
<evidence type="ECO:0000259" key="5">
    <source>
        <dbReference type="Pfam" id="PF01419"/>
    </source>
</evidence>
<feature type="signal peptide" evidence="4">
    <location>
        <begin position="1"/>
        <end position="16"/>
    </location>
</feature>
<dbReference type="PANTHER" id="PTHR33589:SF3">
    <property type="entry name" value="ZYMOGEN GRANULE MEMBRANE PROTEIN 16-LIKE"/>
    <property type="match status" value="1"/>
</dbReference>
<keyword evidence="2" id="KW-0430">Lectin</keyword>
<name>A0A8C5CXD1_GADMO</name>
<dbReference type="Proteomes" id="UP000694546">
    <property type="component" value="Chromosome 6"/>
</dbReference>
<keyword evidence="3" id="KW-0472">Membrane</keyword>
<dbReference type="AlphaFoldDB" id="A0A8C5CXD1"/>
<evidence type="ECO:0000256" key="1">
    <source>
        <dbReference type="ARBA" id="ARBA00022729"/>
    </source>
</evidence>
<dbReference type="PANTHER" id="PTHR33589">
    <property type="entry name" value="OS11G0524900 PROTEIN"/>
    <property type="match status" value="1"/>
</dbReference>
<dbReference type="Gene3D" id="2.100.10.30">
    <property type="entry name" value="Jacalin-like lectin domain"/>
    <property type="match status" value="1"/>
</dbReference>
<feature type="chain" id="PRO_5034650113" evidence="4">
    <location>
        <begin position="17"/>
        <end position="171"/>
    </location>
</feature>
<dbReference type="Ensembl" id="ENSGMOT00000044545.1">
    <property type="protein sequence ID" value="ENSGMOP00000067522.1"/>
    <property type="gene ID" value="ENSGMOG00000035277.1"/>
</dbReference>
<evidence type="ECO:0000313" key="6">
    <source>
        <dbReference type="Ensembl" id="ENSGMOP00000067522.1"/>
    </source>
</evidence>
<sequence>MLSFLFFAAAWVACLAKSNQYYSYSPALGSGSGTPFSSKEEGSITGVKVWENPNSHITGIQLRHGTKWGHLNGRVTTSEERLDLFVGEAIIQVSGKFNPKDRICQLIFETSMGRALIAGQPIQVLFHLFIFLFILIFILYFYLVIDLYVFLCCCRYPLTFTPSRWRRSFGC</sequence>
<proteinExistence type="predicted"/>